<gene>
    <name evidence="2" type="ORF">METZ01_LOCUS202051</name>
</gene>
<keyword evidence="1" id="KW-0812">Transmembrane</keyword>
<evidence type="ECO:0000313" key="2">
    <source>
        <dbReference type="EMBL" id="SVB49197.1"/>
    </source>
</evidence>
<dbReference type="AlphaFoldDB" id="A0A382EH48"/>
<feature type="non-terminal residue" evidence="2">
    <location>
        <position position="1"/>
    </location>
</feature>
<reference evidence="2" key="1">
    <citation type="submission" date="2018-05" db="EMBL/GenBank/DDBJ databases">
        <authorList>
            <person name="Lanie J.A."/>
            <person name="Ng W.-L."/>
            <person name="Kazmierczak K.M."/>
            <person name="Andrzejewski T.M."/>
            <person name="Davidsen T.M."/>
            <person name="Wayne K.J."/>
            <person name="Tettelin H."/>
            <person name="Glass J.I."/>
            <person name="Rusch D."/>
            <person name="Podicherti R."/>
            <person name="Tsui H.-C.T."/>
            <person name="Winkler M.E."/>
        </authorList>
    </citation>
    <scope>NUCLEOTIDE SEQUENCE</scope>
</reference>
<feature type="transmembrane region" description="Helical" evidence="1">
    <location>
        <begin position="12"/>
        <end position="31"/>
    </location>
</feature>
<dbReference type="EMBL" id="UINC01044149">
    <property type="protein sequence ID" value="SVB49197.1"/>
    <property type="molecule type" value="Genomic_DNA"/>
</dbReference>
<name>A0A382EH48_9ZZZZ</name>
<organism evidence="2">
    <name type="scientific">marine metagenome</name>
    <dbReference type="NCBI Taxonomy" id="408172"/>
    <lineage>
        <taxon>unclassified sequences</taxon>
        <taxon>metagenomes</taxon>
        <taxon>ecological metagenomes</taxon>
    </lineage>
</organism>
<keyword evidence="1" id="KW-0472">Membrane</keyword>
<protein>
    <submittedName>
        <fullName evidence="2">Uncharacterized protein</fullName>
    </submittedName>
</protein>
<evidence type="ECO:0000256" key="1">
    <source>
        <dbReference type="SAM" id="Phobius"/>
    </source>
</evidence>
<sequence>VLVLQEITYRGLQTVLGLCFSLGLVLIRLTLIDDNIKGLDSPSYSSLVYLNSDTVY</sequence>
<keyword evidence="1" id="KW-1133">Transmembrane helix</keyword>
<proteinExistence type="predicted"/>
<accession>A0A382EH48</accession>